<dbReference type="SUPFAM" id="SSF48371">
    <property type="entry name" value="ARM repeat"/>
    <property type="match status" value="1"/>
</dbReference>
<proteinExistence type="predicted"/>
<dbReference type="Proteomes" id="UP000468581">
    <property type="component" value="Unassembled WGS sequence"/>
</dbReference>
<keyword evidence="2" id="KW-1185">Reference proteome</keyword>
<reference evidence="1 2" key="1">
    <citation type="submission" date="2020-01" db="EMBL/GenBank/DDBJ databases">
        <title>Leptobacterium flavescens.</title>
        <authorList>
            <person name="Wang G."/>
        </authorList>
    </citation>
    <scope>NUCLEOTIDE SEQUENCE [LARGE SCALE GENOMIC DNA]</scope>
    <source>
        <strain evidence="1 2">KCTC 22160</strain>
    </source>
</reference>
<dbReference type="Gene3D" id="1.25.10.10">
    <property type="entry name" value="Leucine-rich Repeat Variant"/>
    <property type="match status" value="1"/>
</dbReference>
<dbReference type="InterPro" id="IPR011989">
    <property type="entry name" value="ARM-like"/>
</dbReference>
<dbReference type="EMBL" id="JAABOO010000001">
    <property type="protein sequence ID" value="NER12029.1"/>
    <property type="molecule type" value="Genomic_DNA"/>
</dbReference>
<gene>
    <name evidence="1" type="ORF">GWK08_01120</name>
</gene>
<dbReference type="AlphaFoldDB" id="A0A6P0UJJ2"/>
<evidence type="ECO:0008006" key="3">
    <source>
        <dbReference type="Google" id="ProtNLM"/>
    </source>
</evidence>
<dbReference type="RefSeq" id="WP_163605068.1">
    <property type="nucleotide sequence ID" value="NZ_JAABOO010000001.1"/>
</dbReference>
<name>A0A6P0UJJ2_9FLAO</name>
<dbReference type="InterPro" id="IPR016024">
    <property type="entry name" value="ARM-type_fold"/>
</dbReference>
<evidence type="ECO:0000313" key="1">
    <source>
        <dbReference type="EMBL" id="NER12029.1"/>
    </source>
</evidence>
<protein>
    <recommendedName>
        <fullName evidence="3">HEAT repeat domain-containing protein</fullName>
    </recommendedName>
</protein>
<sequence length="213" mass="24362">MERSEDILNKLASAQGRRDEIPNQELAAEIVETNNTEAIAILVKNLNGKEKAVQNDCIKVLYEIGELQPTLISAYHEDFLHLLNHKNNRLQWGAMTALCCISRVKPGEIYEKLPQIIDAADAGSVITRDYAMNIMIELGSVPEYASQMFSLLTEQLLKSPPNQFPMYMERTAHLVNNDNKDKFISILETRIKDLEKESARKRVEKMIRKLMKM</sequence>
<evidence type="ECO:0000313" key="2">
    <source>
        <dbReference type="Proteomes" id="UP000468581"/>
    </source>
</evidence>
<comment type="caution">
    <text evidence="1">The sequence shown here is derived from an EMBL/GenBank/DDBJ whole genome shotgun (WGS) entry which is preliminary data.</text>
</comment>
<accession>A0A6P0UJJ2</accession>
<organism evidence="1 2">
    <name type="scientific">Leptobacterium flavescens</name>
    <dbReference type="NCBI Taxonomy" id="472055"/>
    <lineage>
        <taxon>Bacteria</taxon>
        <taxon>Pseudomonadati</taxon>
        <taxon>Bacteroidota</taxon>
        <taxon>Flavobacteriia</taxon>
        <taxon>Flavobacteriales</taxon>
        <taxon>Flavobacteriaceae</taxon>
        <taxon>Leptobacterium</taxon>
    </lineage>
</organism>